<protein>
    <submittedName>
        <fullName evidence="1">Chalcone-flavonone isomerase family protein</fullName>
    </submittedName>
</protein>
<keyword evidence="1" id="KW-0413">Isomerase</keyword>
<accession>A0ACC1Y7U3</accession>
<dbReference type="Proteomes" id="UP001164539">
    <property type="component" value="Chromosome 4"/>
</dbReference>
<comment type="caution">
    <text evidence="1">The sequence shown here is derived from an EMBL/GenBank/DDBJ whole genome shotgun (WGS) entry which is preliminary data.</text>
</comment>
<proteinExistence type="predicted"/>
<evidence type="ECO:0000313" key="2">
    <source>
        <dbReference type="Proteomes" id="UP001164539"/>
    </source>
</evidence>
<name>A0ACC1Y7U3_MELAZ</name>
<reference evidence="1 2" key="1">
    <citation type="journal article" date="2023" name="Science">
        <title>Complex scaffold remodeling in plant triterpene biosynthesis.</title>
        <authorList>
            <person name="De La Pena R."/>
            <person name="Hodgson H."/>
            <person name="Liu J.C."/>
            <person name="Stephenson M.J."/>
            <person name="Martin A.C."/>
            <person name="Owen C."/>
            <person name="Harkess A."/>
            <person name="Leebens-Mack J."/>
            <person name="Jimenez L.E."/>
            <person name="Osbourn A."/>
            <person name="Sattely E.S."/>
        </authorList>
    </citation>
    <scope>NUCLEOTIDE SEQUENCE [LARGE SCALE GENOMIC DNA]</scope>
    <source>
        <strain evidence="2">cv. JPN11</strain>
        <tissue evidence="1">Leaf</tissue>
    </source>
</reference>
<keyword evidence="2" id="KW-1185">Reference proteome</keyword>
<dbReference type="EMBL" id="CM051397">
    <property type="protein sequence ID" value="KAJ4719786.1"/>
    <property type="molecule type" value="Genomic_DNA"/>
</dbReference>
<sequence length="247" mass="26573">MHPSPSVTELQIENVEFSPTVTPPGTNKTFLLGGAGERGLEIQGKFIKFTAIGVYLEDSALPSLAGKWRGKSAEELMESVEFFRDIVTGPFEKFMQVTMILPLTGAQYSEKVSENCVAFWKSVGIYTDAEAKAIERFIEVFKDETFPPGSSILFTQFPNGSLTISFSKDGSIPEVGTAVIENKLLSEAVLESMIGKHGVSPAAKNSLAARLSVLLSESTGEDKPEESSAKEGKPTELSGKTVGQVKA</sequence>
<organism evidence="1 2">
    <name type="scientific">Melia azedarach</name>
    <name type="common">Chinaberry tree</name>
    <dbReference type="NCBI Taxonomy" id="155640"/>
    <lineage>
        <taxon>Eukaryota</taxon>
        <taxon>Viridiplantae</taxon>
        <taxon>Streptophyta</taxon>
        <taxon>Embryophyta</taxon>
        <taxon>Tracheophyta</taxon>
        <taxon>Spermatophyta</taxon>
        <taxon>Magnoliopsida</taxon>
        <taxon>eudicotyledons</taxon>
        <taxon>Gunneridae</taxon>
        <taxon>Pentapetalae</taxon>
        <taxon>rosids</taxon>
        <taxon>malvids</taxon>
        <taxon>Sapindales</taxon>
        <taxon>Meliaceae</taxon>
        <taxon>Melia</taxon>
    </lineage>
</organism>
<evidence type="ECO:0000313" key="1">
    <source>
        <dbReference type="EMBL" id="KAJ4719786.1"/>
    </source>
</evidence>
<gene>
    <name evidence="1" type="ORF">OWV82_007712</name>
</gene>